<proteinExistence type="predicted"/>
<evidence type="ECO:0000256" key="1">
    <source>
        <dbReference type="SAM" id="MobiDB-lite"/>
    </source>
</evidence>
<name>A0A2N3V2E9_9BACT</name>
<keyword evidence="3" id="KW-1185">Reference proteome</keyword>
<dbReference type="AlphaFoldDB" id="A0A2N3V2E9"/>
<sequence length="58" mass="6101">MATIIITIVLNVLLGNPVDTTKDQQTTTSTNTTTTTTQLPGDTMNAMGGSGTWTTIEK</sequence>
<dbReference type="EMBL" id="PJMU01000001">
    <property type="protein sequence ID" value="PKV75815.1"/>
    <property type="molecule type" value="Genomic_DNA"/>
</dbReference>
<feature type="compositionally biased region" description="Low complexity" evidence="1">
    <location>
        <begin position="23"/>
        <end position="43"/>
    </location>
</feature>
<accession>A0A2N3V2E9</accession>
<comment type="caution">
    <text evidence="2">The sequence shown here is derived from an EMBL/GenBank/DDBJ whole genome shotgun (WGS) entry which is preliminary data.</text>
</comment>
<dbReference type="RefSeq" id="WP_180336304.1">
    <property type="nucleotide sequence ID" value="NZ_PJMU01000001.1"/>
</dbReference>
<evidence type="ECO:0000313" key="2">
    <source>
        <dbReference type="EMBL" id="PKV75815.1"/>
    </source>
</evidence>
<reference evidence="2 3" key="1">
    <citation type="submission" date="2017-12" db="EMBL/GenBank/DDBJ databases">
        <title>Genomic Encyclopedia of Type Strains, Phase III (KMG-III): the genomes of soil and plant-associated and newly described type strains.</title>
        <authorList>
            <person name="Whitman W."/>
        </authorList>
    </citation>
    <scope>NUCLEOTIDE SEQUENCE [LARGE SCALE GENOMIC DNA]</scope>
    <source>
        <strain evidence="2 3">LP43</strain>
    </source>
</reference>
<dbReference type="Proteomes" id="UP000233782">
    <property type="component" value="Unassembled WGS sequence"/>
</dbReference>
<feature type="region of interest" description="Disordered" evidence="1">
    <location>
        <begin position="18"/>
        <end position="58"/>
    </location>
</feature>
<evidence type="ECO:0000313" key="3">
    <source>
        <dbReference type="Proteomes" id="UP000233782"/>
    </source>
</evidence>
<organism evidence="2 3">
    <name type="scientific">Pontibacter ramchanderi</name>
    <dbReference type="NCBI Taxonomy" id="1179743"/>
    <lineage>
        <taxon>Bacteria</taxon>
        <taxon>Pseudomonadati</taxon>
        <taxon>Bacteroidota</taxon>
        <taxon>Cytophagia</taxon>
        <taxon>Cytophagales</taxon>
        <taxon>Hymenobacteraceae</taxon>
        <taxon>Pontibacter</taxon>
    </lineage>
</organism>
<gene>
    <name evidence="2" type="ORF">BD749_0761</name>
</gene>
<protein>
    <submittedName>
        <fullName evidence="2">Uncharacterized protein</fullName>
    </submittedName>
</protein>